<dbReference type="EMBL" id="CP010899">
    <property type="protein sequence ID" value="ALA97749.1"/>
    <property type="molecule type" value="Genomic_DNA"/>
</dbReference>
<dbReference type="PATRIC" id="fig|273035.7.peg.1046"/>
<protein>
    <submittedName>
        <fullName evidence="1">Uncharacterized protein</fullName>
    </submittedName>
</protein>
<evidence type="ECO:0000313" key="2">
    <source>
        <dbReference type="Proteomes" id="UP000062963"/>
    </source>
</evidence>
<proteinExistence type="predicted"/>
<sequence length="55" mass="6698">MEKRYLLVMKYENEVITKSFYTLKEAKITAKVENQQEWLTTIIDLEDEKIEWQGE</sequence>
<accession>A0A0K2JGP8</accession>
<dbReference type="AlphaFoldDB" id="A0A0K2JGP8"/>
<keyword evidence="2" id="KW-1185">Reference proteome</keyword>
<dbReference type="Proteomes" id="UP000062963">
    <property type="component" value="Chromosome"/>
</dbReference>
<organism evidence="1 2">
    <name type="scientific">Spiroplasma kunkelii CR2-3x</name>
    <dbReference type="NCBI Taxonomy" id="273035"/>
    <lineage>
        <taxon>Bacteria</taxon>
        <taxon>Bacillati</taxon>
        <taxon>Mycoplasmatota</taxon>
        <taxon>Mollicutes</taxon>
        <taxon>Entomoplasmatales</taxon>
        <taxon>Spiroplasmataceae</taxon>
        <taxon>Spiroplasma</taxon>
    </lineage>
</organism>
<reference evidence="1 2" key="1">
    <citation type="journal article" date="2015" name="Genome Announc.">
        <title>Complete Genome Sequence of Spiroplasma kunkelii Strain CR2-3x, Causal Agent of Corn Stunt Disease in Zea mays L.</title>
        <authorList>
            <person name="Davis R.E."/>
            <person name="Shao J."/>
            <person name="Dally E.L."/>
            <person name="Zhao Y."/>
            <person name="Gasparich G.E."/>
            <person name="Gaynor B.J."/>
            <person name="Athey J.C."/>
            <person name="Harrison N.A."/>
            <person name="Donofrio N."/>
        </authorList>
    </citation>
    <scope>NUCLEOTIDE SEQUENCE [LARGE SCALE GENOMIC DNA]</scope>
    <source>
        <strain evidence="1 2">CR2-3x</strain>
    </source>
</reference>
<dbReference type="KEGG" id="skn:SKUN_00859"/>
<name>A0A0K2JGP8_SPIKU</name>
<dbReference type="RefSeq" id="WP_158500764.1">
    <property type="nucleotide sequence ID" value="NZ_CP010899.1"/>
</dbReference>
<dbReference type="OrthoDB" id="390291at2"/>
<evidence type="ECO:0000313" key="1">
    <source>
        <dbReference type="EMBL" id="ALA97749.1"/>
    </source>
</evidence>
<gene>
    <name evidence="1" type="ORF">SKUN_00859</name>
</gene>